<feature type="transmembrane region" description="Helical" evidence="2">
    <location>
        <begin position="55"/>
        <end position="78"/>
    </location>
</feature>
<evidence type="ECO:0000313" key="4">
    <source>
        <dbReference type="Proteomes" id="UP000003340"/>
    </source>
</evidence>
<dbReference type="EMBL" id="ACEC01000018">
    <property type="protein sequence ID" value="EEG31981.1"/>
    <property type="molecule type" value="Genomic_DNA"/>
</dbReference>
<proteinExistence type="predicted"/>
<dbReference type="Proteomes" id="UP000003340">
    <property type="component" value="Unassembled WGS sequence"/>
</dbReference>
<protein>
    <recommendedName>
        <fullName evidence="5">DUF304 domain-containing protein</fullName>
    </recommendedName>
</protein>
<name>C0E978_9FIRM</name>
<reference evidence="3 4" key="1">
    <citation type="submission" date="2009-01" db="EMBL/GenBank/DDBJ databases">
        <authorList>
            <person name="Fulton L."/>
            <person name="Clifton S."/>
            <person name="Fulton B."/>
            <person name="Xu J."/>
            <person name="Minx P."/>
            <person name="Pepin K.H."/>
            <person name="Johnson M."/>
            <person name="Bhonagiri V."/>
            <person name="Nash W.E."/>
            <person name="Mardis E.R."/>
            <person name="Wilson R.K."/>
        </authorList>
    </citation>
    <scope>NUCLEOTIDE SEQUENCE [LARGE SCALE GENOMIC DNA]</scope>
    <source>
        <strain evidence="3 4">DSM 5476</strain>
    </source>
</reference>
<dbReference type="AlphaFoldDB" id="C0E978"/>
<evidence type="ECO:0000256" key="1">
    <source>
        <dbReference type="SAM" id="MobiDB-lite"/>
    </source>
</evidence>
<accession>C0E978</accession>
<feature type="compositionally biased region" description="Low complexity" evidence="1">
    <location>
        <begin position="174"/>
        <end position="189"/>
    </location>
</feature>
<organism evidence="3 4">
    <name type="scientific">[Clostridium] methylpentosum DSM 5476</name>
    <dbReference type="NCBI Taxonomy" id="537013"/>
    <lineage>
        <taxon>Bacteria</taxon>
        <taxon>Bacillati</taxon>
        <taxon>Bacillota</taxon>
        <taxon>Clostridia</taxon>
        <taxon>Eubacteriales</taxon>
        <taxon>Oscillospiraceae</taxon>
        <taxon>Oscillospiraceae incertae sedis</taxon>
    </lineage>
</organism>
<feature type="transmembrane region" description="Helical" evidence="2">
    <location>
        <begin position="32"/>
        <end position="49"/>
    </location>
</feature>
<feature type="region of interest" description="Disordered" evidence="1">
    <location>
        <begin position="169"/>
        <end position="203"/>
    </location>
</feature>
<feature type="compositionally biased region" description="Acidic residues" evidence="1">
    <location>
        <begin position="190"/>
        <end position="203"/>
    </location>
</feature>
<sequence>MNIQYHTTIMEENMENPMEMTVKRKQTPQEKYQAVILAAIAFLIFSALFDLRKQMGYFGILAFVAAIALVVGMVFYLLRFIIDYRYKLEDGVLTVTRITNKKKTEEMARISLNHIDDTYPFDLEKYEQALYDRVMLACEIKTNPNNRAIEYTQAGERILLVITPTPEFDRAITGEPEPQPQGEEQPQELPGEDSAEADGQDEA</sequence>
<evidence type="ECO:0000256" key="2">
    <source>
        <dbReference type="SAM" id="Phobius"/>
    </source>
</evidence>
<reference evidence="3 4" key="2">
    <citation type="submission" date="2009-02" db="EMBL/GenBank/DDBJ databases">
        <title>Draft genome sequence of Clostridium methylpentosum (DSM 5476).</title>
        <authorList>
            <person name="Sudarsanam P."/>
            <person name="Ley R."/>
            <person name="Guruge J."/>
            <person name="Turnbaugh P.J."/>
            <person name="Mahowald M."/>
            <person name="Liep D."/>
            <person name="Gordon J."/>
        </authorList>
    </citation>
    <scope>NUCLEOTIDE SEQUENCE [LARGE SCALE GENOMIC DNA]</scope>
    <source>
        <strain evidence="3 4">DSM 5476</strain>
    </source>
</reference>
<comment type="caution">
    <text evidence="3">The sequence shown here is derived from an EMBL/GenBank/DDBJ whole genome shotgun (WGS) entry which is preliminary data.</text>
</comment>
<gene>
    <name evidence="3" type="ORF">CLOSTMETH_00376</name>
</gene>
<dbReference type="HOGENOM" id="CLU_1346936_0_0_9"/>
<keyword evidence="2" id="KW-0812">Transmembrane</keyword>
<keyword evidence="2" id="KW-1133">Transmembrane helix</keyword>
<evidence type="ECO:0008006" key="5">
    <source>
        <dbReference type="Google" id="ProtNLM"/>
    </source>
</evidence>
<keyword evidence="2" id="KW-0472">Membrane</keyword>
<keyword evidence="4" id="KW-1185">Reference proteome</keyword>
<dbReference type="STRING" id="537013.CLOSTMETH_00376"/>
<evidence type="ECO:0000313" key="3">
    <source>
        <dbReference type="EMBL" id="EEG31981.1"/>
    </source>
</evidence>